<evidence type="ECO:0000313" key="1">
    <source>
        <dbReference type="EMBL" id="KAA0259019.1"/>
    </source>
</evidence>
<dbReference type="Proteomes" id="UP000322876">
    <property type="component" value="Unassembled WGS sequence"/>
</dbReference>
<dbReference type="InterPro" id="IPR021866">
    <property type="entry name" value="SpoIIAA-like"/>
</dbReference>
<dbReference type="OrthoDB" id="1122084at2"/>
<dbReference type="InterPro" id="IPR038396">
    <property type="entry name" value="SpoIIAA-like_sf"/>
</dbReference>
<keyword evidence="2" id="KW-1185">Reference proteome</keyword>
<dbReference type="Gene3D" id="3.40.50.10600">
    <property type="entry name" value="SpoIIaa-like domains"/>
    <property type="match status" value="1"/>
</dbReference>
<protein>
    <recommendedName>
        <fullName evidence="3">STAS/SEC14 domain-containing protein</fullName>
    </recommendedName>
</protein>
<evidence type="ECO:0008006" key="3">
    <source>
        <dbReference type="Google" id="ProtNLM"/>
    </source>
</evidence>
<comment type="caution">
    <text evidence="1">The sequence shown here is derived from an EMBL/GenBank/DDBJ whole genome shotgun (WGS) entry which is preliminary data.</text>
</comment>
<dbReference type="RefSeq" id="WP_149265777.1">
    <property type="nucleotide sequence ID" value="NZ_VFJB01000003.1"/>
</dbReference>
<dbReference type="EMBL" id="VFJB01000003">
    <property type="protein sequence ID" value="KAA0259019.1"/>
    <property type="molecule type" value="Genomic_DNA"/>
</dbReference>
<accession>A0A5A8F6X4</accession>
<gene>
    <name evidence="1" type="ORF">FHQ18_03455</name>
</gene>
<dbReference type="AlphaFoldDB" id="A0A5A8F6X4"/>
<organism evidence="1 2">
    <name type="scientific">Deferribacter autotrophicus</name>
    <dbReference type="NCBI Taxonomy" id="500465"/>
    <lineage>
        <taxon>Bacteria</taxon>
        <taxon>Pseudomonadati</taxon>
        <taxon>Deferribacterota</taxon>
        <taxon>Deferribacteres</taxon>
        <taxon>Deferribacterales</taxon>
        <taxon>Deferribacteraceae</taxon>
        <taxon>Deferribacter</taxon>
    </lineage>
</organism>
<evidence type="ECO:0000313" key="2">
    <source>
        <dbReference type="Proteomes" id="UP000322876"/>
    </source>
</evidence>
<dbReference type="Pfam" id="PF11964">
    <property type="entry name" value="SpoIIAA-like"/>
    <property type="match status" value="1"/>
</dbReference>
<proteinExistence type="predicted"/>
<name>A0A5A8F6X4_9BACT</name>
<sequence length="120" mass="13647">MERLEILSHNGKIIIYLNFSEATPMEAYKLIEEGKKAIRTMQKNSVYTLVNVKNLNGGKDLQMALKDFAEHNKPYVKCGAVVGVTGWRKAVYSLILKLSGRKNLKLFDTIQEAKDWLSTQ</sequence>
<reference evidence="1 2" key="1">
    <citation type="submission" date="2019-06" db="EMBL/GenBank/DDBJ databases">
        <title>Genomic insights into carbon and energy metabolism of Deferribacter autotrophicus revealed new metabolic traits in the phylum Deferribacteres.</title>
        <authorList>
            <person name="Slobodkin A.I."/>
            <person name="Slobodkina G.B."/>
            <person name="Allioux M."/>
            <person name="Alain K."/>
            <person name="Jebbar M."/>
            <person name="Shadrin V."/>
            <person name="Kublanov I.V."/>
            <person name="Toshchakov S.V."/>
            <person name="Bonch-Osmolovskaya E.A."/>
        </authorList>
    </citation>
    <scope>NUCLEOTIDE SEQUENCE [LARGE SCALE GENOMIC DNA]</scope>
    <source>
        <strain evidence="1 2">SL50</strain>
    </source>
</reference>